<dbReference type="InterPro" id="IPR023457">
    <property type="entry name" value="Met-tRNA_synth_2"/>
</dbReference>
<dbReference type="SUPFAM" id="SSF47323">
    <property type="entry name" value="Anticodon-binding domain of a subclass of class I aminoacyl-tRNA synthetases"/>
    <property type="match status" value="1"/>
</dbReference>
<evidence type="ECO:0000313" key="12">
    <source>
        <dbReference type="Proteomes" id="UP000664073"/>
    </source>
</evidence>
<protein>
    <recommendedName>
        <fullName evidence="8">Methionine--tRNA ligase</fullName>
        <ecNumber evidence="8">6.1.1.10</ecNumber>
    </recommendedName>
    <alternativeName>
        <fullName evidence="8">Methionyl-tRNA synthetase</fullName>
        <shortName evidence="8">MetRS</shortName>
    </alternativeName>
</protein>
<evidence type="ECO:0000259" key="10">
    <source>
        <dbReference type="Pfam" id="PF19303"/>
    </source>
</evidence>
<proteinExistence type="inferred from homology"/>
<keyword evidence="3 8" id="KW-0547">Nucleotide-binding</keyword>
<evidence type="ECO:0000256" key="6">
    <source>
        <dbReference type="ARBA" id="ARBA00023146"/>
    </source>
</evidence>
<accession>A0A939HM36</accession>
<evidence type="ECO:0000256" key="2">
    <source>
        <dbReference type="ARBA" id="ARBA00022598"/>
    </source>
</evidence>
<comment type="caution">
    <text evidence="11">The sequence shown here is derived from an EMBL/GenBank/DDBJ whole genome shotgun (WGS) entry which is preliminary data.</text>
</comment>
<dbReference type="InterPro" id="IPR014729">
    <property type="entry name" value="Rossmann-like_a/b/a_fold"/>
</dbReference>
<dbReference type="Proteomes" id="UP000664073">
    <property type="component" value="Unassembled WGS sequence"/>
</dbReference>
<comment type="catalytic activity">
    <reaction evidence="7 8">
        <text>tRNA(Met) + L-methionine + ATP = L-methionyl-tRNA(Met) + AMP + diphosphate</text>
        <dbReference type="Rhea" id="RHEA:13481"/>
        <dbReference type="Rhea" id="RHEA-COMP:9667"/>
        <dbReference type="Rhea" id="RHEA-COMP:9698"/>
        <dbReference type="ChEBI" id="CHEBI:30616"/>
        <dbReference type="ChEBI" id="CHEBI:33019"/>
        <dbReference type="ChEBI" id="CHEBI:57844"/>
        <dbReference type="ChEBI" id="CHEBI:78442"/>
        <dbReference type="ChEBI" id="CHEBI:78530"/>
        <dbReference type="ChEBI" id="CHEBI:456215"/>
        <dbReference type="EC" id="6.1.1.10"/>
    </reaction>
</comment>
<dbReference type="FunFam" id="2.170.220.10:FF:000001">
    <property type="entry name" value="methionine--tRNA ligase, mitochondrial"/>
    <property type="match status" value="1"/>
</dbReference>
<feature type="domain" description="Methionyl-tRNA synthetase anticodon-binding" evidence="10">
    <location>
        <begin position="374"/>
        <end position="509"/>
    </location>
</feature>
<comment type="caution">
    <text evidence="8">Lacks conserved residue(s) required for the propagation of feature annotation.</text>
</comment>
<dbReference type="AlphaFoldDB" id="A0A939HM36"/>
<dbReference type="Gene3D" id="3.40.50.620">
    <property type="entry name" value="HUPs"/>
    <property type="match status" value="1"/>
</dbReference>
<keyword evidence="12" id="KW-1185">Reference proteome</keyword>
<keyword evidence="5 8" id="KW-0648">Protein biosynthesis</keyword>
<dbReference type="GO" id="GO:0006431">
    <property type="term" value="P:methionyl-tRNA aminoacylation"/>
    <property type="evidence" value="ECO:0007669"/>
    <property type="project" value="UniProtKB-UniRule"/>
</dbReference>
<dbReference type="GO" id="GO:0005737">
    <property type="term" value="C:cytoplasm"/>
    <property type="evidence" value="ECO:0007669"/>
    <property type="project" value="UniProtKB-SubCell"/>
</dbReference>
<dbReference type="Pfam" id="PF19303">
    <property type="entry name" value="Anticodon_3"/>
    <property type="match status" value="1"/>
</dbReference>
<gene>
    <name evidence="8" type="primary">metG</name>
    <name evidence="11" type="ORF">J2D77_03045</name>
</gene>
<dbReference type="Gene3D" id="1.10.730.10">
    <property type="entry name" value="Isoleucyl-tRNA Synthetase, Domain 1"/>
    <property type="match status" value="1"/>
</dbReference>
<dbReference type="InterPro" id="IPR033911">
    <property type="entry name" value="MetRS_core"/>
</dbReference>
<dbReference type="Gene3D" id="2.170.220.10">
    <property type="match status" value="1"/>
</dbReference>
<dbReference type="PRINTS" id="PR01041">
    <property type="entry name" value="TRNASYNTHMET"/>
</dbReference>
<dbReference type="Pfam" id="PF09334">
    <property type="entry name" value="tRNA-synt_1g"/>
    <property type="match status" value="1"/>
</dbReference>
<evidence type="ECO:0000256" key="4">
    <source>
        <dbReference type="ARBA" id="ARBA00022840"/>
    </source>
</evidence>
<evidence type="ECO:0000256" key="3">
    <source>
        <dbReference type="ARBA" id="ARBA00022741"/>
    </source>
</evidence>
<dbReference type="EC" id="6.1.1.10" evidence="8"/>
<evidence type="ECO:0000256" key="1">
    <source>
        <dbReference type="ARBA" id="ARBA00003314"/>
    </source>
</evidence>
<keyword evidence="4 8" id="KW-0067">ATP-binding</keyword>
<dbReference type="PANTHER" id="PTHR43326">
    <property type="entry name" value="METHIONYL-TRNA SYNTHETASE"/>
    <property type="match status" value="1"/>
</dbReference>
<dbReference type="InterPro" id="IPR009080">
    <property type="entry name" value="tRNAsynth_Ia_anticodon-bd"/>
</dbReference>
<dbReference type="SUPFAM" id="SSF52374">
    <property type="entry name" value="Nucleotidylyl transferase"/>
    <property type="match status" value="1"/>
</dbReference>
<dbReference type="CDD" id="cd07957">
    <property type="entry name" value="Anticodon_Ia_Met"/>
    <property type="match status" value="1"/>
</dbReference>
<dbReference type="NCBIfam" id="TIGR00398">
    <property type="entry name" value="metG"/>
    <property type="match status" value="1"/>
</dbReference>
<comment type="function">
    <text evidence="1 8">Is required not only for elongation of protein synthesis but also for the initiation of all mRNA translation through initiator tRNA(fMet) aminoacylation.</text>
</comment>
<dbReference type="CDD" id="cd00814">
    <property type="entry name" value="MetRS_core"/>
    <property type="match status" value="1"/>
</dbReference>
<dbReference type="GO" id="GO:0004825">
    <property type="term" value="F:methionine-tRNA ligase activity"/>
    <property type="evidence" value="ECO:0007669"/>
    <property type="project" value="UniProtKB-UniRule"/>
</dbReference>
<dbReference type="InterPro" id="IPR015413">
    <property type="entry name" value="Methionyl/Leucyl_tRNA_Synth"/>
</dbReference>
<keyword evidence="6 8" id="KW-0030">Aminoacyl-tRNA synthetase</keyword>
<dbReference type="InterPro" id="IPR014758">
    <property type="entry name" value="Met-tRNA_synth"/>
</dbReference>
<reference evidence="11" key="1">
    <citation type="submission" date="2021-03" db="EMBL/GenBank/DDBJ databases">
        <title>The complete genome sequence of Acetobacter sp. TBRC 12339.</title>
        <authorList>
            <person name="Charoenyingcharoen P."/>
            <person name="Yukphan P."/>
        </authorList>
    </citation>
    <scope>NUCLEOTIDE SEQUENCE</scope>
    <source>
        <strain evidence="11">TBRC 12339</strain>
    </source>
</reference>
<organism evidence="11 12">
    <name type="scientific">Acetobacter garciniae</name>
    <dbReference type="NCBI Taxonomy" id="2817435"/>
    <lineage>
        <taxon>Bacteria</taxon>
        <taxon>Pseudomonadati</taxon>
        <taxon>Pseudomonadota</taxon>
        <taxon>Alphaproteobacteria</taxon>
        <taxon>Acetobacterales</taxon>
        <taxon>Acetobacteraceae</taxon>
        <taxon>Acetobacter</taxon>
    </lineage>
</organism>
<feature type="short sequence motif" description="'HIGH' region" evidence="8">
    <location>
        <begin position="12"/>
        <end position="22"/>
    </location>
</feature>
<dbReference type="InterPro" id="IPR041872">
    <property type="entry name" value="Anticodon_Met"/>
</dbReference>
<dbReference type="GO" id="GO:0005524">
    <property type="term" value="F:ATP binding"/>
    <property type="evidence" value="ECO:0007669"/>
    <property type="project" value="UniProtKB-UniRule"/>
</dbReference>
<dbReference type="HAMAP" id="MF_01228">
    <property type="entry name" value="Met_tRNA_synth_type2"/>
    <property type="match status" value="1"/>
</dbReference>
<comment type="similarity">
    <text evidence="8">Belongs to the class-I aminoacyl-tRNA synthetase family. MetG type 2B subfamily.</text>
</comment>
<feature type="domain" description="Methionyl/Leucyl tRNA synthetase" evidence="9">
    <location>
        <begin position="5"/>
        <end position="363"/>
    </location>
</feature>
<comment type="subunit">
    <text evidence="8">Monomer.</text>
</comment>
<dbReference type="PANTHER" id="PTHR43326:SF1">
    <property type="entry name" value="METHIONINE--TRNA LIGASE, MITOCHONDRIAL"/>
    <property type="match status" value="1"/>
</dbReference>
<sequence length="512" mass="57102">MTRRFYVTTPIYYVNGAPHIGHAYTSVAADVMARFHRLAGDEVFFLTGTDEHGQKVEQAAVAAGVAPKAFVDKVAADFRAMADAMDISYDDFIRTTEPRHIAATQALWTRVARNDAIYLDAYEGWYALRDECFYNEDELVDGPNGQKLAPTGAPVEWVKEPSYFFRLSAFQDRLLALYEQHPEFLGPYGTRNEIISFVKSGLRDLSVSRTSFSWGIPVPGDDKHVMYVWFDALANYLSALGFPDEQAPRMAFWPANLHLVGKDIARFHAVYWPAFLMAAGIELPKKVFANGWWTIEGQKMSKSLGNVVDPRALVQEFGLDAVRFFMLREVPFGGDSDLSRKALIARNNIELANDLGNLAQRTLSLVARNCGGIVPERGPATEEDSKLLAQVALLPELLSAQLERCALTDALEEVWKTIRACNAYIDHQAPWALRKTDPERMAHVLRVLLDAMRGIATMLQPFMPGTMGRMLDQLGVAADERNFAALEQPLPGGRALPPPQGLFPRYVEAEAE</sequence>
<feature type="short sequence motif" description="'KMSKS' region" evidence="8">
    <location>
        <begin position="299"/>
        <end position="303"/>
    </location>
</feature>
<comment type="subcellular location">
    <subcellularLocation>
        <location evidence="8">Cytoplasm</location>
    </subcellularLocation>
</comment>
<keyword evidence="2 8" id="KW-0436">Ligase</keyword>
<evidence type="ECO:0000256" key="8">
    <source>
        <dbReference type="HAMAP-Rule" id="MF_01228"/>
    </source>
</evidence>
<evidence type="ECO:0000256" key="5">
    <source>
        <dbReference type="ARBA" id="ARBA00022917"/>
    </source>
</evidence>
<dbReference type="NCBIfam" id="NF008900">
    <property type="entry name" value="PRK12267.1"/>
    <property type="match status" value="1"/>
</dbReference>
<evidence type="ECO:0000259" key="9">
    <source>
        <dbReference type="Pfam" id="PF09334"/>
    </source>
</evidence>
<name>A0A939HM36_9PROT</name>
<dbReference type="EMBL" id="JAFVMH010000001">
    <property type="protein sequence ID" value="MBO1324134.1"/>
    <property type="molecule type" value="Genomic_DNA"/>
</dbReference>
<evidence type="ECO:0000313" key="11">
    <source>
        <dbReference type="EMBL" id="MBO1324134.1"/>
    </source>
</evidence>
<evidence type="ECO:0000256" key="7">
    <source>
        <dbReference type="ARBA" id="ARBA00047364"/>
    </source>
</evidence>
<dbReference type="RefSeq" id="WP_207844786.1">
    <property type="nucleotide sequence ID" value="NZ_JAFVMH010000001.1"/>
</dbReference>
<keyword evidence="8" id="KW-0963">Cytoplasm</keyword>